<dbReference type="AlphaFoldDB" id="A0A9P9YIG5"/>
<dbReference type="EMBL" id="JAMKOV010000013">
    <property type="protein sequence ID" value="KAI8037365.1"/>
    <property type="molecule type" value="Genomic_DNA"/>
</dbReference>
<gene>
    <name evidence="1" type="ORF">M5D96_010116</name>
</gene>
<protein>
    <submittedName>
        <fullName evidence="1">Uncharacterized protein</fullName>
    </submittedName>
</protein>
<reference evidence="1" key="1">
    <citation type="journal article" date="2023" name="Genome Biol. Evol.">
        <title>Long-read-based Genome Assembly of Drosophila gunungcola Reveals Fewer Chemosensory Genes in Flower-breeding Species.</title>
        <authorList>
            <person name="Negi A."/>
            <person name="Liao B.Y."/>
            <person name="Yeh S.D."/>
        </authorList>
    </citation>
    <scope>NUCLEOTIDE SEQUENCE</scope>
    <source>
        <strain evidence="1">Sukarami</strain>
    </source>
</reference>
<name>A0A9P9YIG5_9MUSC</name>
<evidence type="ECO:0000313" key="1">
    <source>
        <dbReference type="EMBL" id="KAI8037365.1"/>
    </source>
</evidence>
<evidence type="ECO:0000313" key="2">
    <source>
        <dbReference type="Proteomes" id="UP001059596"/>
    </source>
</evidence>
<sequence length="75" mass="7881">MANIAVTLCTVRKSQDGGGESGSLIKIYAQETEARQTTSRHTVASLGLLASPLSPDAWCHSPRPFVPQSLATQAA</sequence>
<keyword evidence="2" id="KW-1185">Reference proteome</keyword>
<comment type="caution">
    <text evidence="1">The sequence shown here is derived from an EMBL/GenBank/DDBJ whole genome shotgun (WGS) entry which is preliminary data.</text>
</comment>
<proteinExistence type="predicted"/>
<accession>A0A9P9YIG5</accession>
<dbReference type="Proteomes" id="UP001059596">
    <property type="component" value="Unassembled WGS sequence"/>
</dbReference>
<organism evidence="1 2">
    <name type="scientific">Drosophila gunungcola</name>
    <name type="common">fruit fly</name>
    <dbReference type="NCBI Taxonomy" id="103775"/>
    <lineage>
        <taxon>Eukaryota</taxon>
        <taxon>Metazoa</taxon>
        <taxon>Ecdysozoa</taxon>
        <taxon>Arthropoda</taxon>
        <taxon>Hexapoda</taxon>
        <taxon>Insecta</taxon>
        <taxon>Pterygota</taxon>
        <taxon>Neoptera</taxon>
        <taxon>Endopterygota</taxon>
        <taxon>Diptera</taxon>
        <taxon>Brachycera</taxon>
        <taxon>Muscomorpha</taxon>
        <taxon>Ephydroidea</taxon>
        <taxon>Drosophilidae</taxon>
        <taxon>Drosophila</taxon>
        <taxon>Sophophora</taxon>
    </lineage>
</organism>